<dbReference type="Proteomes" id="UP000237105">
    <property type="component" value="Unassembled WGS sequence"/>
</dbReference>
<gene>
    <name evidence="1" type="ORF">PanWU01x14_191420</name>
</gene>
<dbReference type="AlphaFoldDB" id="A0A2P5C1Z0"/>
<reference evidence="2" key="1">
    <citation type="submission" date="2016-06" db="EMBL/GenBank/DDBJ databases">
        <title>Parallel loss of symbiosis genes in relatives of nitrogen-fixing non-legume Parasponia.</title>
        <authorList>
            <person name="Van Velzen R."/>
            <person name="Holmer R."/>
            <person name="Bu F."/>
            <person name="Rutten L."/>
            <person name="Van Zeijl A."/>
            <person name="Liu W."/>
            <person name="Santuari L."/>
            <person name="Cao Q."/>
            <person name="Sharma T."/>
            <person name="Shen D."/>
            <person name="Roswanjaya Y."/>
            <person name="Wardhani T."/>
            <person name="Kalhor M.S."/>
            <person name="Jansen J."/>
            <person name="Van den Hoogen J."/>
            <person name="Gungor B."/>
            <person name="Hartog M."/>
            <person name="Hontelez J."/>
            <person name="Verver J."/>
            <person name="Yang W.-C."/>
            <person name="Schijlen E."/>
            <person name="Repin R."/>
            <person name="Schilthuizen M."/>
            <person name="Schranz E."/>
            <person name="Heidstra R."/>
            <person name="Miyata K."/>
            <person name="Fedorova E."/>
            <person name="Kohlen W."/>
            <person name="Bisseling T."/>
            <person name="Smit S."/>
            <person name="Geurts R."/>
        </authorList>
    </citation>
    <scope>NUCLEOTIDE SEQUENCE [LARGE SCALE GENOMIC DNA]</scope>
    <source>
        <strain evidence="2">cv. WU1-14</strain>
    </source>
</reference>
<keyword evidence="2" id="KW-1185">Reference proteome</keyword>
<organism evidence="1 2">
    <name type="scientific">Parasponia andersonii</name>
    <name type="common">Sponia andersonii</name>
    <dbReference type="NCBI Taxonomy" id="3476"/>
    <lineage>
        <taxon>Eukaryota</taxon>
        <taxon>Viridiplantae</taxon>
        <taxon>Streptophyta</taxon>
        <taxon>Embryophyta</taxon>
        <taxon>Tracheophyta</taxon>
        <taxon>Spermatophyta</taxon>
        <taxon>Magnoliopsida</taxon>
        <taxon>eudicotyledons</taxon>
        <taxon>Gunneridae</taxon>
        <taxon>Pentapetalae</taxon>
        <taxon>rosids</taxon>
        <taxon>fabids</taxon>
        <taxon>Rosales</taxon>
        <taxon>Cannabaceae</taxon>
        <taxon>Parasponia</taxon>
    </lineage>
</organism>
<dbReference type="OrthoDB" id="10384206at2759"/>
<sequence length="146" mass="16290">MDNSISIIPYKPDDNTYHNSKSDFDSCDFISGINSVMEFALHRETLGQKMPFSQQNLGLGLSRSSLAVTPICSHQGSLFLLSSSSGPRLSSALNKPWLPSFRISWMPDCILTKEPLFFHINLSFRLGSQSLLARLSKGLHCFQVHV</sequence>
<evidence type="ECO:0000313" key="2">
    <source>
        <dbReference type="Proteomes" id="UP000237105"/>
    </source>
</evidence>
<evidence type="ECO:0000313" key="1">
    <source>
        <dbReference type="EMBL" id="PON55034.1"/>
    </source>
</evidence>
<protein>
    <submittedName>
        <fullName evidence="1">Uncharacterized protein</fullName>
    </submittedName>
</protein>
<accession>A0A2P5C1Z0</accession>
<comment type="caution">
    <text evidence="1">The sequence shown here is derived from an EMBL/GenBank/DDBJ whole genome shotgun (WGS) entry which is preliminary data.</text>
</comment>
<name>A0A2P5C1Z0_PARAD</name>
<proteinExistence type="predicted"/>
<dbReference type="EMBL" id="JXTB01000187">
    <property type="protein sequence ID" value="PON55034.1"/>
    <property type="molecule type" value="Genomic_DNA"/>
</dbReference>